<reference evidence="1" key="1">
    <citation type="submission" date="2021-06" db="EMBL/GenBank/DDBJ databases">
        <authorList>
            <person name="Kallberg Y."/>
            <person name="Tangrot J."/>
            <person name="Rosling A."/>
        </authorList>
    </citation>
    <scope>NUCLEOTIDE SEQUENCE</scope>
    <source>
        <strain evidence="1">UK204</strain>
    </source>
</reference>
<comment type="caution">
    <text evidence="1">The sequence shown here is derived from an EMBL/GenBank/DDBJ whole genome shotgun (WGS) entry which is preliminary data.</text>
</comment>
<evidence type="ECO:0000313" key="1">
    <source>
        <dbReference type="EMBL" id="CAG8458561.1"/>
    </source>
</evidence>
<keyword evidence="2" id="KW-1185">Reference proteome</keyword>
<proteinExistence type="predicted"/>
<dbReference type="EMBL" id="CAJVPQ010000217">
    <property type="protein sequence ID" value="CAG8458561.1"/>
    <property type="molecule type" value="Genomic_DNA"/>
</dbReference>
<accession>A0A9N8YZQ9</accession>
<feature type="non-terminal residue" evidence="1">
    <location>
        <position position="1"/>
    </location>
</feature>
<evidence type="ECO:0000313" key="2">
    <source>
        <dbReference type="Proteomes" id="UP000789570"/>
    </source>
</evidence>
<dbReference type="Proteomes" id="UP000789570">
    <property type="component" value="Unassembled WGS sequence"/>
</dbReference>
<organism evidence="1 2">
    <name type="scientific">Funneliformis caledonium</name>
    <dbReference type="NCBI Taxonomy" id="1117310"/>
    <lineage>
        <taxon>Eukaryota</taxon>
        <taxon>Fungi</taxon>
        <taxon>Fungi incertae sedis</taxon>
        <taxon>Mucoromycota</taxon>
        <taxon>Glomeromycotina</taxon>
        <taxon>Glomeromycetes</taxon>
        <taxon>Glomerales</taxon>
        <taxon>Glomeraceae</taxon>
        <taxon>Funneliformis</taxon>
    </lineage>
</organism>
<sequence>EHWIEPYFIYEVQGKNCKLRNMDERLVKDATFPRFKIQEENSKMVTLYDLISLDI</sequence>
<gene>
    <name evidence="1" type="ORF">FCALED_LOCUS1627</name>
</gene>
<name>A0A9N8YZQ9_9GLOM</name>
<protein>
    <submittedName>
        <fullName evidence="1">5921_t:CDS:1</fullName>
    </submittedName>
</protein>
<dbReference type="AlphaFoldDB" id="A0A9N8YZQ9"/>